<dbReference type="FunFam" id="3.10.310.40:FF:000001">
    <property type="entry name" value="Alanine--tRNA ligase"/>
    <property type="match status" value="1"/>
</dbReference>
<dbReference type="GeneID" id="303675970"/>
<dbReference type="InterPro" id="IPR018165">
    <property type="entry name" value="Ala-tRNA-synth_IIc_core"/>
</dbReference>
<evidence type="ECO:0000256" key="7">
    <source>
        <dbReference type="ARBA" id="ARBA00022840"/>
    </source>
</evidence>
<dbReference type="SUPFAM" id="SSF55681">
    <property type="entry name" value="Class II aaRS and biotin synthetases"/>
    <property type="match status" value="1"/>
</dbReference>
<dbReference type="Gene3D" id="3.30.980.10">
    <property type="entry name" value="Threonyl-trna Synthetase, Chain A, domain 2"/>
    <property type="match status" value="1"/>
</dbReference>
<proteinExistence type="inferred from homology"/>
<evidence type="ECO:0000313" key="17">
    <source>
        <dbReference type="Proteomes" id="UP000255231"/>
    </source>
</evidence>
<dbReference type="PROSITE" id="PS50860">
    <property type="entry name" value="AA_TRNA_LIGASE_II_ALA"/>
    <property type="match status" value="1"/>
</dbReference>
<keyword evidence="4 11" id="KW-0479">Metal-binding</keyword>
<dbReference type="GO" id="GO:0002161">
    <property type="term" value="F:aminoacyl-tRNA deacylase activity"/>
    <property type="evidence" value="ECO:0007669"/>
    <property type="project" value="TreeGrafter"/>
</dbReference>
<evidence type="ECO:0000313" key="16">
    <source>
        <dbReference type="Proteomes" id="UP000185725"/>
    </source>
</evidence>
<dbReference type="InterPro" id="IPR050058">
    <property type="entry name" value="Ala-tRNA_ligase"/>
</dbReference>
<keyword evidence="12" id="KW-0175">Coiled coil</keyword>
<keyword evidence="3 11" id="KW-0436">Ligase</keyword>
<keyword evidence="7 11" id="KW-0067">ATP-binding</keyword>
<evidence type="ECO:0000256" key="9">
    <source>
        <dbReference type="ARBA" id="ARBA00022917"/>
    </source>
</evidence>
<dbReference type="Pfam" id="PF01411">
    <property type="entry name" value="tRNA-synt_2c"/>
    <property type="match status" value="2"/>
</dbReference>
<dbReference type="InterPro" id="IPR018163">
    <property type="entry name" value="Thr/Ala-tRNA-synth_IIc_edit"/>
</dbReference>
<dbReference type="GO" id="GO:0005524">
    <property type="term" value="F:ATP binding"/>
    <property type="evidence" value="ECO:0007669"/>
    <property type="project" value="UniProtKB-UniRule"/>
</dbReference>
<dbReference type="SMART" id="SM00863">
    <property type="entry name" value="tRNA_SAD"/>
    <property type="match status" value="1"/>
</dbReference>
<feature type="domain" description="Alanyl-transfer RNA synthetases family profile" evidence="13">
    <location>
        <begin position="1"/>
        <end position="795"/>
    </location>
</feature>
<reference evidence="14 16" key="1">
    <citation type="submission" date="2017-01" db="EMBL/GenBank/DDBJ databases">
        <authorList>
            <person name="Varghese N."/>
            <person name="Submissions S."/>
        </authorList>
    </citation>
    <scope>NUCLEOTIDE SEQUENCE [LARGE SCALE GENOMIC DNA]</scope>
    <source>
        <strain evidence="14 16">ATCC 27950</strain>
    </source>
</reference>
<dbReference type="InterPro" id="IPR023033">
    <property type="entry name" value="Ala_tRNA_ligase_euk/bac"/>
</dbReference>
<keyword evidence="2 11" id="KW-0820">tRNA-binding</keyword>
<comment type="catalytic activity">
    <reaction evidence="11">
        <text>tRNA(Ala) + L-alanine + ATP = L-alanyl-tRNA(Ala) + AMP + diphosphate</text>
        <dbReference type="Rhea" id="RHEA:12540"/>
        <dbReference type="Rhea" id="RHEA-COMP:9657"/>
        <dbReference type="Rhea" id="RHEA-COMP:9923"/>
        <dbReference type="ChEBI" id="CHEBI:30616"/>
        <dbReference type="ChEBI" id="CHEBI:33019"/>
        <dbReference type="ChEBI" id="CHEBI:57972"/>
        <dbReference type="ChEBI" id="CHEBI:78442"/>
        <dbReference type="ChEBI" id="CHEBI:78497"/>
        <dbReference type="ChEBI" id="CHEBI:456215"/>
        <dbReference type="EC" id="6.1.1.7"/>
    </reaction>
</comment>
<dbReference type="EC" id="6.1.1.7" evidence="11"/>
<evidence type="ECO:0000313" key="14">
    <source>
        <dbReference type="EMBL" id="SIQ25004.1"/>
    </source>
</evidence>
<name>A0A381FD29_9FLAO</name>
<comment type="cofactor">
    <cofactor evidence="11">
        <name>Zn(2+)</name>
        <dbReference type="ChEBI" id="CHEBI:29105"/>
    </cofactor>
    <text evidence="11">Binds 1 zinc ion per subunit.</text>
</comment>
<dbReference type="PRINTS" id="PR00980">
    <property type="entry name" value="TRNASYNTHALA"/>
</dbReference>
<dbReference type="GO" id="GO:0004813">
    <property type="term" value="F:alanine-tRNA ligase activity"/>
    <property type="evidence" value="ECO:0007669"/>
    <property type="project" value="UniProtKB-UniRule"/>
</dbReference>
<keyword evidence="9 11" id="KW-0648">Protein biosynthesis</keyword>
<keyword evidence="8 11" id="KW-0694">RNA-binding</keyword>
<keyword evidence="6 11" id="KW-0862">Zinc</keyword>
<accession>A0A381FD29</accession>
<comment type="domain">
    <text evidence="11">Consists of three domains; the N-terminal catalytic domain, the editing domain and the C-terminal C-Ala domain. The editing domain removes incorrectly charged amino acids, while the C-Ala domain, along with tRNA(Ala), serves as a bridge to cooperatively bring together the editing and aminoacylation centers thus stimulating deacylation of misacylated tRNAs.</text>
</comment>
<comment type="function">
    <text evidence="11">Catalyzes the attachment of alanine to tRNA(Ala) in a two-step reaction: alanine is first activated by ATP to form Ala-AMP and then transferred to the acceptor end of tRNA(Ala). Also edits incorrectly charged Ser-tRNA(Ala) and Gly-tRNA(Ala) via its editing domain.</text>
</comment>
<dbReference type="Proteomes" id="UP000185725">
    <property type="component" value="Unassembled WGS sequence"/>
</dbReference>
<keyword evidence="10 11" id="KW-0030">Aminoacyl-tRNA synthetase</keyword>
<dbReference type="InterPro" id="IPR018162">
    <property type="entry name" value="Ala-tRNA-ligase_IIc_anticod-bd"/>
</dbReference>
<evidence type="ECO:0000256" key="1">
    <source>
        <dbReference type="ARBA" id="ARBA00008226"/>
    </source>
</evidence>
<dbReference type="SUPFAM" id="SSF101353">
    <property type="entry name" value="Putative anticodon-binding domain of alanyl-tRNA synthetase (AlaRS)"/>
    <property type="match status" value="1"/>
</dbReference>
<dbReference type="Gene3D" id="3.30.930.10">
    <property type="entry name" value="Bira Bifunctional Protein, Domain 2"/>
    <property type="match status" value="1"/>
</dbReference>
<dbReference type="RefSeq" id="WP_076559344.1">
    <property type="nucleotide sequence ID" value="NZ_CP033929.1"/>
</dbReference>
<dbReference type="GO" id="GO:0006419">
    <property type="term" value="P:alanyl-tRNA aminoacylation"/>
    <property type="evidence" value="ECO:0007669"/>
    <property type="project" value="UniProtKB-UniRule"/>
</dbReference>
<dbReference type="SUPFAM" id="SSF55186">
    <property type="entry name" value="ThrRS/AlaRS common domain"/>
    <property type="match status" value="1"/>
</dbReference>
<evidence type="ECO:0000256" key="3">
    <source>
        <dbReference type="ARBA" id="ARBA00022598"/>
    </source>
</evidence>
<dbReference type="InterPro" id="IPR009000">
    <property type="entry name" value="Transl_B-barrel_sf"/>
</dbReference>
<feature type="binding site" evidence="11">
    <location>
        <position position="756"/>
    </location>
    <ligand>
        <name>Zn(2+)</name>
        <dbReference type="ChEBI" id="CHEBI:29105"/>
    </ligand>
</feature>
<evidence type="ECO:0000256" key="5">
    <source>
        <dbReference type="ARBA" id="ARBA00022741"/>
    </source>
</evidence>
<gene>
    <name evidence="11 15" type="primary">alaS</name>
    <name evidence="15" type="ORF">NCTC13560_02534</name>
    <name evidence="14" type="ORF">SAMN05421682_103305</name>
</gene>
<dbReference type="CDD" id="cd00673">
    <property type="entry name" value="AlaRS_core"/>
    <property type="match status" value="1"/>
</dbReference>
<evidence type="ECO:0000256" key="11">
    <source>
        <dbReference type="HAMAP-Rule" id="MF_00036"/>
    </source>
</evidence>
<dbReference type="Gene3D" id="3.10.310.40">
    <property type="match status" value="1"/>
</dbReference>
<evidence type="ECO:0000256" key="6">
    <source>
        <dbReference type="ARBA" id="ARBA00022833"/>
    </source>
</evidence>
<organism evidence="15 17">
    <name type="scientific">Chryseobacterium indoltheticum</name>
    <dbReference type="NCBI Taxonomy" id="254"/>
    <lineage>
        <taxon>Bacteria</taxon>
        <taxon>Pseudomonadati</taxon>
        <taxon>Bacteroidota</taxon>
        <taxon>Flavobacteriia</taxon>
        <taxon>Flavobacteriales</taxon>
        <taxon>Weeksellaceae</taxon>
        <taxon>Chryseobacterium group</taxon>
        <taxon>Chryseobacterium</taxon>
    </lineage>
</organism>
<dbReference type="Gene3D" id="2.40.30.130">
    <property type="match status" value="1"/>
</dbReference>
<sequence>MTSQEIRQKFLDYFKSKDHLIVPSAPIVLKDDPTLMFSNSGMTQFKDYFLGYKDPKAPRIADTQKCLRVSGKHNDLDDVGRDTYHHTMFEMLGNWSFGDYFKKDAIAFAWELLTEVYGIPKENLYVTIFEGDASENLERDQDAYNFWKSYISEDRIINGNKKDNFWEMGESGPCGPCSEIHIDLRTPEEKAKVSGLELVNNDHPQVVEVWNLVFMEFNRKADGSLEKLPKQHVDTGMGFERLCMALQGKSSNYDTDVFTPLIAKVEEVSGKKYTGILENEKDIAIRVVVDHIRAVSFAIADGQLPSNGGAGYVIRRILRRGISYSYRFLDMKEPFLYKLVAVLQNQMGAFFPELEKQGKLVSEVIKSEEESFLKTIETGLIRVDKLIETTLNSNKEIKNVISSINQNIPAYDVLKKIQENLNVLKVNQPFLDGFKKIQENIESLNQPIQESFKKIQENINLANQPIREAFKKIQENLDSVKIKLPNTEVFELYDTYGFPDDLTRIIAEEKGLTIDEQGFEAEMQKQKQRSKKDSASKVYDWVVLEEKPETFVGYDQIEAETYITRYRKVENKDGEFYQVVLSNSPFYPEGGGQIGDKGVLENAVESFEVLETKKENGLIISLINGLPKDAGAVFYAKVNAAERKNSQANHSVTHLLHEALRDVLGTHVEQKGSYVGPDYLRFDFSHFSKMTEEELALIEEKVNAKIKENIALQEFRNIPIKEAIDKGAMALFGEKYGDSVRMIQFGSSKELCGGTHVKNTSEIGHFKINSESSVAAGIRRIEAISGDKSEEYFKGLEKQVVELSQLLKSKDVVRSIEKLIEENAALKSEVDALKKEKAKGEIGDWKGAYEQKGDKLLLVKKTSLDAGSVKDIVFQLKKEIPTSITIILSDADGKPMITVGVSDDLAGIYQAGALIKELAKEIQGGGGGNPGFATAGGKNLDGLENAYQKALNI</sequence>
<keyword evidence="5 11" id="KW-0547">Nucleotide-binding</keyword>
<dbReference type="EMBL" id="UFVS01000001">
    <property type="protein sequence ID" value="SUX44437.1"/>
    <property type="molecule type" value="Genomic_DNA"/>
</dbReference>
<dbReference type="SUPFAM" id="SSF50447">
    <property type="entry name" value="Translation proteins"/>
    <property type="match status" value="1"/>
</dbReference>
<comment type="subcellular location">
    <subcellularLocation>
        <location evidence="11">Cytoplasm</location>
    </subcellularLocation>
</comment>
<dbReference type="InterPro" id="IPR002318">
    <property type="entry name" value="Ala-tRNA-lgiase_IIc"/>
</dbReference>
<dbReference type="InterPro" id="IPR003156">
    <property type="entry name" value="DHHA1_dom"/>
</dbReference>
<dbReference type="AlphaFoldDB" id="A0A381FD29"/>
<keyword evidence="11" id="KW-0963">Cytoplasm</keyword>
<evidence type="ECO:0000256" key="10">
    <source>
        <dbReference type="ARBA" id="ARBA00023146"/>
    </source>
</evidence>
<evidence type="ECO:0000256" key="4">
    <source>
        <dbReference type="ARBA" id="ARBA00022723"/>
    </source>
</evidence>
<dbReference type="HAMAP" id="MF_00036_B">
    <property type="entry name" value="Ala_tRNA_synth_B"/>
    <property type="match status" value="1"/>
</dbReference>
<dbReference type="PANTHER" id="PTHR11777">
    <property type="entry name" value="ALANYL-TRNA SYNTHETASE"/>
    <property type="match status" value="1"/>
</dbReference>
<dbReference type="FunFam" id="3.30.54.20:FF:000001">
    <property type="entry name" value="Alanine--tRNA ligase"/>
    <property type="match status" value="1"/>
</dbReference>
<comment type="similarity">
    <text evidence="1 11">Belongs to the class-II aminoacyl-tRNA synthetase family.</text>
</comment>
<keyword evidence="16" id="KW-1185">Reference proteome</keyword>
<dbReference type="NCBIfam" id="TIGR00344">
    <property type="entry name" value="alaS"/>
    <property type="match status" value="1"/>
</dbReference>
<dbReference type="FunFam" id="3.30.930.10:FF:000011">
    <property type="entry name" value="Alanine--tRNA ligase, cytoplasmic"/>
    <property type="match status" value="1"/>
</dbReference>
<feature type="binding site" evidence="11">
    <location>
        <position position="650"/>
    </location>
    <ligand>
        <name>Zn(2+)</name>
        <dbReference type="ChEBI" id="CHEBI:29105"/>
    </ligand>
</feature>
<reference evidence="15 17" key="2">
    <citation type="submission" date="2018-06" db="EMBL/GenBank/DDBJ databases">
        <authorList>
            <consortium name="Pathogen Informatics"/>
            <person name="Doyle S."/>
        </authorList>
    </citation>
    <scope>NUCLEOTIDE SEQUENCE [LARGE SCALE GENOMIC DNA]</scope>
    <source>
        <strain evidence="15 17">NCTC13560</strain>
    </source>
</reference>
<dbReference type="InterPro" id="IPR012947">
    <property type="entry name" value="tRNA_SAD"/>
</dbReference>
<feature type="binding site" evidence="11">
    <location>
        <position position="654"/>
    </location>
    <ligand>
        <name>Zn(2+)</name>
        <dbReference type="ChEBI" id="CHEBI:29105"/>
    </ligand>
</feature>
<dbReference type="Pfam" id="PF02272">
    <property type="entry name" value="DHHA1"/>
    <property type="match status" value="1"/>
</dbReference>
<evidence type="ECO:0000259" key="13">
    <source>
        <dbReference type="PROSITE" id="PS50860"/>
    </source>
</evidence>
<dbReference type="Proteomes" id="UP000255231">
    <property type="component" value="Unassembled WGS sequence"/>
</dbReference>
<protein>
    <recommendedName>
        <fullName evidence="11">Alanine--tRNA ligase</fullName>
        <ecNumber evidence="11">6.1.1.7</ecNumber>
    </recommendedName>
    <alternativeName>
        <fullName evidence="11">Alanyl-tRNA synthetase</fullName>
        <shortName evidence="11">AlaRS</shortName>
    </alternativeName>
</protein>
<evidence type="ECO:0000313" key="15">
    <source>
        <dbReference type="EMBL" id="SUX44437.1"/>
    </source>
</evidence>
<dbReference type="GO" id="GO:0008270">
    <property type="term" value="F:zinc ion binding"/>
    <property type="evidence" value="ECO:0007669"/>
    <property type="project" value="UniProtKB-UniRule"/>
</dbReference>
<evidence type="ECO:0000256" key="8">
    <source>
        <dbReference type="ARBA" id="ARBA00022884"/>
    </source>
</evidence>
<dbReference type="Gene3D" id="3.30.54.20">
    <property type="match status" value="1"/>
</dbReference>
<feature type="binding site" evidence="11">
    <location>
        <position position="752"/>
    </location>
    <ligand>
        <name>Zn(2+)</name>
        <dbReference type="ChEBI" id="CHEBI:29105"/>
    </ligand>
</feature>
<dbReference type="GO" id="GO:0000049">
    <property type="term" value="F:tRNA binding"/>
    <property type="evidence" value="ECO:0007669"/>
    <property type="project" value="UniProtKB-KW"/>
</dbReference>
<dbReference type="PANTHER" id="PTHR11777:SF9">
    <property type="entry name" value="ALANINE--TRNA LIGASE, CYTOPLASMIC"/>
    <property type="match status" value="1"/>
</dbReference>
<dbReference type="InterPro" id="IPR045864">
    <property type="entry name" value="aa-tRNA-synth_II/BPL/LPL"/>
</dbReference>
<dbReference type="Pfam" id="PF07973">
    <property type="entry name" value="tRNA_SAD"/>
    <property type="match status" value="1"/>
</dbReference>
<evidence type="ECO:0000256" key="2">
    <source>
        <dbReference type="ARBA" id="ARBA00022555"/>
    </source>
</evidence>
<dbReference type="FunFam" id="3.30.980.10:FF:000004">
    <property type="entry name" value="Alanine--tRNA ligase, cytoplasmic"/>
    <property type="match status" value="1"/>
</dbReference>
<dbReference type="InterPro" id="IPR018164">
    <property type="entry name" value="Ala-tRNA-synth_IIc_N"/>
</dbReference>
<feature type="coiled-coil region" evidence="12">
    <location>
        <begin position="809"/>
        <end position="836"/>
    </location>
</feature>
<evidence type="ECO:0000256" key="12">
    <source>
        <dbReference type="SAM" id="Coils"/>
    </source>
</evidence>
<dbReference type="EMBL" id="FTMF01000003">
    <property type="protein sequence ID" value="SIQ25004.1"/>
    <property type="molecule type" value="Genomic_DNA"/>
</dbReference>
<dbReference type="GO" id="GO:0005737">
    <property type="term" value="C:cytoplasm"/>
    <property type="evidence" value="ECO:0007669"/>
    <property type="project" value="UniProtKB-SubCell"/>
</dbReference>